<sequence length="1148" mass="135403">MTVKKDEIKIQIEDITIEKDNIFTLEDKEQHLNGKTVIYKIHLDLHKTDEVIFKVIKVEKYKEEEIGGIVSFVHDIQTYFFIFNANGIYRLTIELDNDDFEQFNYPKRFIKELEILYRLKSCIFRINNCIFGNYFHIEQYREGIQVMQLYDLRTMQIQQIFNIYEEKKYNKYSDSILAISANKQMIAFSSGYGKLALYLIENGLEIIHKYFRKDTKIIACKFKDANNLMIIVKKAKYKDAEMLLWNLYTNKFQKYDKYIGAEDEKSIFYSASISCKYVLVDDCGGVFSVYDNSCKVESSDKILEYVNNKGKVQPFLHNREPWITDITDITDNKNKIWVYLDQNKSIQLYIEKYTVQVWHQIEQKEKFILEYIWVNDEILQIFDLIVYENKIGFSLKLENNIHLEWVYNDDNGHKNLMRHACYALEYLNDQRDKLVGYENQHVFEEIKYNVTLMIWRFIRNYPGIWKLLDIHYNLMASIIIGGSNTLIKYILFGDDNVVNHEYLHIPRLTRWIGVELNDRPKKKLEIYKDKSDLQIAIGLCKPGLERNRRILVVTYLLEYYSQNATKHDGWLITISKALPDLYKYNLGIEISNIIEHTDIIPKNIQIILKAKQKYTAFNPISKLISTSEPKFNFKALGKVLRLKLTKLYAKFLPNNYENCSPTVKMVPLHNLTINSIHEKNNDKPSQLPLYLQRIIKFLKFLFIPRGYVVINSADAEKFAKLSPFVQIIRKENNDDIFNNPVMEAVIDYKWKPARNYFLRLFVLYILFAACFAAICGTYVAHSEATGYRCYLLVVEYRQFEHHGWRYYFKLFNCVDLASVVVAVVVMSVHVTPSFDTKNAFANVETTQEITIAISFTMLLLWFEFILYLRLISEPAKYIYIMLNIINETWIFLAFMILVMAGLADSFLLLLQYPDFTNLTESTTSSTLITDDSNFKIQNDFDRTEDNPAKNFVISFLATYNWLNGAFLQQDAWSFWAVKFITFFGSFLLVTILQNMFIAFMGGVYSNAYEKGRVALLRFRKSISHDNWEENVKNWENKNLYDDYETKMIERKLSYEDEEDDHSDDEDSSENEKKNENTGVKELNNKVVKKGKEKEISITELDNKVSKEEDISNNDLNNKINEYNIKYNSRFDEINSKIDKLLNLNHSVN</sequence>
<reference evidence="4" key="1">
    <citation type="submission" date="2021-06" db="EMBL/GenBank/DDBJ databases">
        <authorList>
            <person name="Kallberg Y."/>
            <person name="Tangrot J."/>
            <person name="Rosling A."/>
        </authorList>
    </citation>
    <scope>NUCLEOTIDE SEQUENCE</scope>
    <source>
        <strain evidence="4">87-6 pot B 2015</strain>
    </source>
</reference>
<feature type="transmembrane region" description="Helical" evidence="3">
    <location>
        <begin position="756"/>
        <end position="780"/>
    </location>
</feature>
<gene>
    <name evidence="4" type="ORF">FMOSSE_LOCUS9338</name>
</gene>
<dbReference type="PANTHER" id="PTHR10582:SF2">
    <property type="entry name" value="INACTIVE"/>
    <property type="match status" value="1"/>
</dbReference>
<name>A0A9N9CPR5_FUNMO</name>
<keyword evidence="3" id="KW-1133">Transmembrane helix</keyword>
<dbReference type="AlphaFoldDB" id="A0A9N9CPR5"/>
<keyword evidence="1" id="KW-0677">Repeat</keyword>
<dbReference type="GO" id="GO:0005886">
    <property type="term" value="C:plasma membrane"/>
    <property type="evidence" value="ECO:0007669"/>
    <property type="project" value="TreeGrafter"/>
</dbReference>
<feature type="transmembrane region" description="Helical" evidence="3">
    <location>
        <begin position="889"/>
        <end position="910"/>
    </location>
</feature>
<keyword evidence="3" id="KW-0812">Transmembrane</keyword>
<evidence type="ECO:0000256" key="2">
    <source>
        <dbReference type="SAM" id="MobiDB-lite"/>
    </source>
</evidence>
<evidence type="ECO:0000313" key="4">
    <source>
        <dbReference type="EMBL" id="CAG8608668.1"/>
    </source>
</evidence>
<comment type="caution">
    <text evidence="4">The sequence shown here is derived from an EMBL/GenBank/DDBJ whole genome shotgun (WGS) entry which is preliminary data.</text>
</comment>
<evidence type="ECO:0000256" key="1">
    <source>
        <dbReference type="ARBA" id="ARBA00022737"/>
    </source>
</evidence>
<feature type="compositionally biased region" description="Acidic residues" evidence="2">
    <location>
        <begin position="1055"/>
        <end position="1068"/>
    </location>
</feature>
<evidence type="ECO:0000256" key="3">
    <source>
        <dbReference type="SAM" id="Phobius"/>
    </source>
</evidence>
<dbReference type="InterPro" id="IPR024862">
    <property type="entry name" value="TRPV"/>
</dbReference>
<evidence type="ECO:0000313" key="5">
    <source>
        <dbReference type="Proteomes" id="UP000789375"/>
    </source>
</evidence>
<dbReference type="Proteomes" id="UP000789375">
    <property type="component" value="Unassembled WGS sequence"/>
</dbReference>
<dbReference type="EMBL" id="CAJVPP010002700">
    <property type="protein sequence ID" value="CAG8608668.1"/>
    <property type="molecule type" value="Genomic_DNA"/>
</dbReference>
<feature type="transmembrane region" description="Helical" evidence="3">
    <location>
        <begin position="806"/>
        <end position="829"/>
    </location>
</feature>
<dbReference type="PANTHER" id="PTHR10582">
    <property type="entry name" value="TRANSIENT RECEPTOR POTENTIAL ION CHANNEL PROTEIN"/>
    <property type="match status" value="1"/>
</dbReference>
<feature type="transmembrane region" description="Helical" evidence="3">
    <location>
        <begin position="849"/>
        <end position="868"/>
    </location>
</feature>
<organism evidence="4 5">
    <name type="scientific">Funneliformis mosseae</name>
    <name type="common">Endomycorrhizal fungus</name>
    <name type="synonym">Glomus mosseae</name>
    <dbReference type="NCBI Taxonomy" id="27381"/>
    <lineage>
        <taxon>Eukaryota</taxon>
        <taxon>Fungi</taxon>
        <taxon>Fungi incertae sedis</taxon>
        <taxon>Mucoromycota</taxon>
        <taxon>Glomeromycotina</taxon>
        <taxon>Glomeromycetes</taxon>
        <taxon>Glomerales</taxon>
        <taxon>Glomeraceae</taxon>
        <taxon>Funneliformis</taxon>
    </lineage>
</organism>
<protein>
    <submittedName>
        <fullName evidence="4">3606_t:CDS:1</fullName>
    </submittedName>
</protein>
<accession>A0A9N9CPR5</accession>
<dbReference type="GO" id="GO:0005216">
    <property type="term" value="F:monoatomic ion channel activity"/>
    <property type="evidence" value="ECO:0007669"/>
    <property type="project" value="InterPro"/>
</dbReference>
<keyword evidence="3" id="KW-0472">Membrane</keyword>
<keyword evidence="5" id="KW-1185">Reference proteome</keyword>
<proteinExistence type="predicted"/>
<dbReference type="GO" id="GO:0098703">
    <property type="term" value="P:calcium ion import across plasma membrane"/>
    <property type="evidence" value="ECO:0007669"/>
    <property type="project" value="TreeGrafter"/>
</dbReference>
<feature type="region of interest" description="Disordered" evidence="2">
    <location>
        <begin position="1054"/>
        <end position="1084"/>
    </location>
</feature>